<proteinExistence type="predicted"/>
<name>A0ABR9IGE8_9PSEU</name>
<protein>
    <submittedName>
        <fullName evidence="2">Uncharacterized protein</fullName>
    </submittedName>
</protein>
<dbReference type="Proteomes" id="UP000631670">
    <property type="component" value="Unassembled WGS sequence"/>
</dbReference>
<keyword evidence="3" id="KW-1185">Reference proteome</keyword>
<sequence>MTRIARREEVDAMTVQARRYGRWCREHFDAIASEGVPVPRGAEPPDQARPEHEPEPAQPVAEQPQS</sequence>
<comment type="caution">
    <text evidence="2">The sequence shown here is derived from an EMBL/GenBank/DDBJ whole genome shotgun (WGS) entry which is preliminary data.</text>
</comment>
<evidence type="ECO:0000313" key="3">
    <source>
        <dbReference type="Proteomes" id="UP000631670"/>
    </source>
</evidence>
<dbReference type="EMBL" id="JADBEG010000001">
    <property type="protein sequence ID" value="MBE1502231.1"/>
    <property type="molecule type" value="Genomic_DNA"/>
</dbReference>
<accession>A0ABR9IGE8</accession>
<feature type="compositionally biased region" description="Basic and acidic residues" evidence="1">
    <location>
        <begin position="46"/>
        <end position="55"/>
    </location>
</feature>
<feature type="region of interest" description="Disordered" evidence="1">
    <location>
        <begin position="32"/>
        <end position="66"/>
    </location>
</feature>
<organism evidence="2 3">
    <name type="scientific">Amycolatopsis lexingtonensis</name>
    <dbReference type="NCBI Taxonomy" id="218822"/>
    <lineage>
        <taxon>Bacteria</taxon>
        <taxon>Bacillati</taxon>
        <taxon>Actinomycetota</taxon>
        <taxon>Actinomycetes</taxon>
        <taxon>Pseudonocardiales</taxon>
        <taxon>Pseudonocardiaceae</taxon>
        <taxon>Amycolatopsis</taxon>
    </lineage>
</organism>
<reference evidence="2 3" key="1">
    <citation type="submission" date="2020-10" db="EMBL/GenBank/DDBJ databases">
        <title>Sequencing the genomes of 1000 actinobacteria strains.</title>
        <authorList>
            <person name="Klenk H.-P."/>
        </authorList>
    </citation>
    <scope>NUCLEOTIDE SEQUENCE [LARGE SCALE GENOMIC DNA]</scope>
    <source>
        <strain evidence="2 3">DSM 44653</strain>
    </source>
</reference>
<evidence type="ECO:0000256" key="1">
    <source>
        <dbReference type="SAM" id="MobiDB-lite"/>
    </source>
</evidence>
<gene>
    <name evidence="2" type="ORF">H4696_009331</name>
</gene>
<evidence type="ECO:0000313" key="2">
    <source>
        <dbReference type="EMBL" id="MBE1502231.1"/>
    </source>
</evidence>
<dbReference type="RefSeq" id="WP_143265205.1">
    <property type="nucleotide sequence ID" value="NZ_JADBEG010000001.1"/>
</dbReference>